<evidence type="ECO:0000256" key="1">
    <source>
        <dbReference type="ARBA" id="ARBA00009986"/>
    </source>
</evidence>
<evidence type="ECO:0000259" key="5">
    <source>
        <dbReference type="Pfam" id="PF00171"/>
    </source>
</evidence>
<keyword evidence="7" id="KW-1185">Reference proteome</keyword>
<dbReference type="PANTHER" id="PTHR11699">
    <property type="entry name" value="ALDEHYDE DEHYDROGENASE-RELATED"/>
    <property type="match status" value="1"/>
</dbReference>
<dbReference type="InterPro" id="IPR015590">
    <property type="entry name" value="Aldehyde_DH_dom"/>
</dbReference>
<dbReference type="Gene3D" id="3.40.309.10">
    <property type="entry name" value="Aldehyde Dehydrogenase, Chain A, domain 2"/>
    <property type="match status" value="1"/>
</dbReference>
<dbReference type="EMBL" id="OOGT01000044">
    <property type="protein sequence ID" value="SPL70149.1"/>
    <property type="molecule type" value="Genomic_DNA"/>
</dbReference>
<reference evidence="7" key="1">
    <citation type="submission" date="2018-03" db="EMBL/GenBank/DDBJ databases">
        <authorList>
            <person name="Blom J."/>
        </authorList>
    </citation>
    <scope>NUCLEOTIDE SEQUENCE [LARGE SCALE GENOMIC DNA]</scope>
    <source>
        <strain evidence="7">KPC-SM-21</strain>
    </source>
</reference>
<dbReference type="Gene3D" id="3.40.605.10">
    <property type="entry name" value="Aldehyde Dehydrogenase, Chain A, domain 1"/>
    <property type="match status" value="1"/>
</dbReference>
<protein>
    <submittedName>
        <fullName evidence="6">Putative aldehyde dehydrogenase AldA</fullName>
        <ecNumber evidence="6">1.2.1.3</ecNumber>
    </submittedName>
</protein>
<dbReference type="InterPro" id="IPR016161">
    <property type="entry name" value="Ald_DH/histidinol_DH"/>
</dbReference>
<dbReference type="EC" id="1.2.1.3" evidence="6"/>
<dbReference type="InterPro" id="IPR016162">
    <property type="entry name" value="Ald_DH_N"/>
</dbReference>
<dbReference type="PROSITE" id="PS00687">
    <property type="entry name" value="ALDEHYDE_DEHYDR_GLU"/>
    <property type="match status" value="1"/>
</dbReference>
<dbReference type="CDD" id="cd07114">
    <property type="entry name" value="ALDH_DhaS"/>
    <property type="match status" value="1"/>
</dbReference>
<evidence type="ECO:0000256" key="2">
    <source>
        <dbReference type="ARBA" id="ARBA00023002"/>
    </source>
</evidence>
<name>A0A2U3MXW4_9GAMM</name>
<dbReference type="InterPro" id="IPR016160">
    <property type="entry name" value="Ald_DH_CS_CYS"/>
</dbReference>
<dbReference type="PROSITE" id="PS00070">
    <property type="entry name" value="ALDEHYDE_DEHYDR_CYS"/>
    <property type="match status" value="1"/>
</dbReference>
<dbReference type="GO" id="GO:0004029">
    <property type="term" value="F:aldehyde dehydrogenase (NAD+) activity"/>
    <property type="evidence" value="ECO:0007669"/>
    <property type="project" value="UniProtKB-EC"/>
</dbReference>
<dbReference type="OrthoDB" id="9812625at2"/>
<dbReference type="RefSeq" id="WP_121973647.1">
    <property type="nucleotide sequence ID" value="NZ_OOGT01000044.1"/>
</dbReference>
<evidence type="ECO:0000256" key="3">
    <source>
        <dbReference type="PROSITE-ProRule" id="PRU10007"/>
    </source>
</evidence>
<sequence length="488" mass="53230">MVKEIYIAGEWRLGRGGTIKSYFPADNSVNAEISTASLEDVNEAIEKAEQAWRDPSWRNRLPHERARILYKVADIIETRVDELSRLQTRDNGKPLTETRGLVMSAAATARYIAAACETFNDELTTQRASDFMTLSVHEPVGVVAAITPWNSPIASEVQKLAPALAAGNAVVLKPAEATSLIALELAKIFEEAGLPKGLLSVLVGRGSVIGDAIVKHPLVRKISFTGGTTTGRNLAHIAAEKLITTSLELGGKSPTIVFDDADIELAAKGVAYGIFSSAGQACIAGSRLFIQHKVYDRFLKRLNEITQNLRVGHPEKTGVHMGSLINQKHLESVDRYVNLALKEGGKILTGGKALTDGEYAKGSFYLPTIITGLNNSAQTCQEEIFGPVLVAMKFEDEEDLLKQANDSCYGLAAGIWTENFRRAWKISRALEVGTVWINTYKKFSISVPFGGFKESGIGREKGRLGILSYMQQKSIYMGLNEEPNAWAE</sequence>
<comment type="similarity">
    <text evidence="1 4">Belongs to the aldehyde dehydrogenase family.</text>
</comment>
<gene>
    <name evidence="6" type="primary">aldA_1</name>
    <name evidence="6" type="ORF">KPC_1327</name>
</gene>
<evidence type="ECO:0000256" key="4">
    <source>
        <dbReference type="RuleBase" id="RU003345"/>
    </source>
</evidence>
<dbReference type="AlphaFoldDB" id="A0A2U3MXW4"/>
<dbReference type="SUPFAM" id="SSF53720">
    <property type="entry name" value="ALDH-like"/>
    <property type="match status" value="1"/>
</dbReference>
<organism evidence="6 7">
    <name type="scientific">Acinetobacter stercoris</name>
    <dbReference type="NCBI Taxonomy" id="2126983"/>
    <lineage>
        <taxon>Bacteria</taxon>
        <taxon>Pseudomonadati</taxon>
        <taxon>Pseudomonadota</taxon>
        <taxon>Gammaproteobacteria</taxon>
        <taxon>Moraxellales</taxon>
        <taxon>Moraxellaceae</taxon>
        <taxon>Acinetobacter</taxon>
    </lineage>
</organism>
<keyword evidence="2 4" id="KW-0560">Oxidoreductase</keyword>
<dbReference type="InParanoid" id="A0A2U3MXW4"/>
<evidence type="ECO:0000313" key="6">
    <source>
        <dbReference type="EMBL" id="SPL70149.1"/>
    </source>
</evidence>
<feature type="domain" description="Aldehyde dehydrogenase" evidence="5">
    <location>
        <begin position="11"/>
        <end position="475"/>
    </location>
</feature>
<dbReference type="InterPro" id="IPR016163">
    <property type="entry name" value="Ald_DH_C"/>
</dbReference>
<dbReference type="FunFam" id="3.40.309.10:FF:000012">
    <property type="entry name" value="Betaine aldehyde dehydrogenase"/>
    <property type="match status" value="1"/>
</dbReference>
<feature type="active site" evidence="3">
    <location>
        <position position="248"/>
    </location>
</feature>
<dbReference type="InterPro" id="IPR029510">
    <property type="entry name" value="Ald_DH_CS_GLU"/>
</dbReference>
<dbReference type="FunFam" id="3.40.605.10:FF:000007">
    <property type="entry name" value="NAD/NADP-dependent betaine aldehyde dehydrogenase"/>
    <property type="match status" value="1"/>
</dbReference>
<proteinExistence type="inferred from homology"/>
<accession>A0A2U3MXW4</accession>
<evidence type="ECO:0000313" key="7">
    <source>
        <dbReference type="Proteomes" id="UP000245974"/>
    </source>
</evidence>
<dbReference type="Proteomes" id="UP000245974">
    <property type="component" value="Unassembled WGS sequence"/>
</dbReference>
<dbReference type="Pfam" id="PF00171">
    <property type="entry name" value="Aldedh"/>
    <property type="match status" value="1"/>
</dbReference>